<evidence type="ECO:0000313" key="1">
    <source>
        <dbReference type="EMBL" id="MFD2310664.1"/>
    </source>
</evidence>
<dbReference type="SUPFAM" id="SSF56563">
    <property type="entry name" value="Major capsid protein gp5"/>
    <property type="match status" value="1"/>
</dbReference>
<keyword evidence="2" id="KW-1185">Reference proteome</keyword>
<evidence type="ECO:0008006" key="3">
    <source>
        <dbReference type="Google" id="ProtNLM"/>
    </source>
</evidence>
<gene>
    <name evidence="1" type="ORF">ACFSKX_09575</name>
</gene>
<dbReference type="EMBL" id="JBHUJD010000010">
    <property type="protein sequence ID" value="MFD2310664.1"/>
    <property type="molecule type" value="Genomic_DNA"/>
</dbReference>
<dbReference type="RefSeq" id="WP_265720746.1">
    <property type="nucleotide sequence ID" value="NZ_JAPIVK010000005.1"/>
</dbReference>
<protein>
    <recommendedName>
        <fullName evidence="3">Phage major capsid protein</fullName>
    </recommendedName>
</protein>
<reference evidence="2" key="1">
    <citation type="journal article" date="2019" name="Int. J. Syst. Evol. Microbiol.">
        <title>The Global Catalogue of Microorganisms (GCM) 10K type strain sequencing project: providing services to taxonomists for standard genome sequencing and annotation.</title>
        <authorList>
            <consortium name="The Broad Institute Genomics Platform"/>
            <consortium name="The Broad Institute Genome Sequencing Center for Infectious Disease"/>
            <person name="Wu L."/>
            <person name="Ma J."/>
        </authorList>
    </citation>
    <scope>NUCLEOTIDE SEQUENCE [LARGE SCALE GENOMIC DNA]</scope>
    <source>
        <strain evidence="2">KCTC 12848</strain>
    </source>
</reference>
<comment type="caution">
    <text evidence="1">The sequence shown here is derived from an EMBL/GenBank/DDBJ whole genome shotgun (WGS) entry which is preliminary data.</text>
</comment>
<proteinExistence type="predicted"/>
<accession>A0ABW5EH11</accession>
<name>A0ABW5EH11_9GAMM</name>
<evidence type="ECO:0000313" key="2">
    <source>
        <dbReference type="Proteomes" id="UP001597425"/>
    </source>
</evidence>
<organism evidence="1 2">
    <name type="scientific">Microbulbifer halophilus</name>
    <dbReference type="NCBI Taxonomy" id="453963"/>
    <lineage>
        <taxon>Bacteria</taxon>
        <taxon>Pseudomonadati</taxon>
        <taxon>Pseudomonadota</taxon>
        <taxon>Gammaproteobacteria</taxon>
        <taxon>Cellvibrionales</taxon>
        <taxon>Microbulbiferaceae</taxon>
        <taxon>Microbulbifer</taxon>
    </lineage>
</organism>
<dbReference type="Proteomes" id="UP001597425">
    <property type="component" value="Unassembled WGS sequence"/>
</dbReference>
<sequence>MTIGFNEQSEVYMGSVRLGNTGGRDFVRSAIAGALAEGGYTTAVNYGRSRWGIEISKAAVPAATFGDLGDIDLQAVDFFNLVRERSIIGRMPGIRSVPFETVLVEVTAGTTAAFFAEGNAIPVSGFDFDAGGLPIRTYGGLTVASKDSLRADNFENTIRDDLLRAAIDAVDSTFIDPNNAGVADVIPPSITNGVTPVAATADPQADITALVGDFDGDLGAAFLITTPALAVALHGAGYEGAGARGGEVAGIPLITSRNVPDGVIVLADAAGIQLAWEAGVITSSNSTTLQMDDDPNMSSATPTGTNVVSLFDTNTIAFRVVGNANWSVRRAGSVSLVTGAEY</sequence>